<dbReference type="PANTHER" id="PTHR10264:SF83">
    <property type="entry name" value="BLL5629 PROTEIN"/>
    <property type="match status" value="1"/>
</dbReference>
<evidence type="ECO:0000313" key="3">
    <source>
        <dbReference type="EMBL" id="PSB01777.1"/>
    </source>
</evidence>
<reference evidence="3 4" key="2">
    <citation type="submission" date="2018-03" db="EMBL/GenBank/DDBJ databases">
        <title>The ancient ancestry and fast evolution of plastids.</title>
        <authorList>
            <person name="Moore K.R."/>
            <person name="Magnabosco C."/>
            <person name="Momper L."/>
            <person name="Gold D.A."/>
            <person name="Bosak T."/>
            <person name="Fournier G.P."/>
        </authorList>
    </citation>
    <scope>NUCLEOTIDE SEQUENCE [LARGE SCALE GENOMIC DNA]</scope>
    <source>
        <strain evidence="3 4">CCAP 1448/3</strain>
    </source>
</reference>
<dbReference type="Gene3D" id="3.30.479.30">
    <property type="entry name" value="Band 7 domain"/>
    <property type="match status" value="1"/>
</dbReference>
<protein>
    <submittedName>
        <fullName evidence="3">Membrane protease subunit, stomatin/prohibitin</fullName>
    </submittedName>
</protein>
<sequence>MWNSFYIKPNEIGILYHRSDFKRILQPGTYNYFGRHWRVEKYDLNQAEAEIDNLELLLRTRAAELNPHLLIMQTGFNQVALVQYGQSWLTILPNQTRAFWRGFLELQSHTFNLDESLELPQEFVERIRGISLYGVKKFQIAESEIGLLYVQNNFVRPLEPGEYAFWSVNRDVAVRTLSQIVPNPDFPQEEVLMEKHPEFVANYCQVVQLEPDKVAIVRYQGKVISILPPASRKLFWRGVEIEIVDISSDPKLPQNLVAELAINLPNAVTATQRCLHVCEVSAQHVGLLYINQEFQQLLEPGIHAWWTFGRSWKTPVFDLRQQNLEVSGQDILSQDKVPLRVNLTAGFRIVDPLKAENGLSDFTNYLYKELQFALRGAVGEKKLDTLLEDKGAIDKSIADYIREKTSEYGIIVDSVGVKDIILPGEIKNILSKVVEAEKAAQANVIRRREETAATRSMLNTAKVMEDNPVALRLKELEILERIAEKIDKIQVNGSLDSILTDLIQINR</sequence>
<dbReference type="PANTHER" id="PTHR10264">
    <property type="entry name" value="BAND 7 PROTEIN-RELATED"/>
    <property type="match status" value="1"/>
</dbReference>
<organism evidence="3 4">
    <name type="scientific">Merismopedia glauca CCAP 1448/3</name>
    <dbReference type="NCBI Taxonomy" id="1296344"/>
    <lineage>
        <taxon>Bacteria</taxon>
        <taxon>Bacillati</taxon>
        <taxon>Cyanobacteriota</taxon>
        <taxon>Cyanophyceae</taxon>
        <taxon>Synechococcales</taxon>
        <taxon>Merismopediaceae</taxon>
        <taxon>Merismopedia</taxon>
    </lineage>
</organism>
<evidence type="ECO:0000259" key="2">
    <source>
        <dbReference type="SMART" id="SM00244"/>
    </source>
</evidence>
<dbReference type="GO" id="GO:0005886">
    <property type="term" value="C:plasma membrane"/>
    <property type="evidence" value="ECO:0007669"/>
    <property type="project" value="InterPro"/>
</dbReference>
<feature type="domain" description="Band 7" evidence="2">
    <location>
        <begin position="273"/>
        <end position="434"/>
    </location>
</feature>
<dbReference type="OrthoDB" id="5501731at2"/>
<name>A0A2T1C0T5_9CYAN</name>
<dbReference type="AlphaFoldDB" id="A0A2T1C0T5"/>
<evidence type="ECO:0000256" key="1">
    <source>
        <dbReference type="ARBA" id="ARBA00008164"/>
    </source>
</evidence>
<keyword evidence="3" id="KW-0645">Protease</keyword>
<dbReference type="Proteomes" id="UP000238762">
    <property type="component" value="Unassembled WGS sequence"/>
</dbReference>
<accession>A0A2T1C0T5</accession>
<dbReference type="SUPFAM" id="SSF117892">
    <property type="entry name" value="Band 7/SPFH domain"/>
    <property type="match status" value="1"/>
</dbReference>
<dbReference type="GO" id="GO:0008233">
    <property type="term" value="F:peptidase activity"/>
    <property type="evidence" value="ECO:0007669"/>
    <property type="project" value="UniProtKB-KW"/>
</dbReference>
<keyword evidence="3" id="KW-0378">Hydrolase</keyword>
<dbReference type="EMBL" id="PVWJ01000089">
    <property type="protein sequence ID" value="PSB01777.1"/>
    <property type="molecule type" value="Genomic_DNA"/>
</dbReference>
<evidence type="ECO:0000313" key="4">
    <source>
        <dbReference type="Proteomes" id="UP000238762"/>
    </source>
</evidence>
<keyword evidence="4" id="KW-1185">Reference proteome</keyword>
<dbReference type="Pfam" id="PF01145">
    <property type="entry name" value="Band_7"/>
    <property type="match status" value="1"/>
</dbReference>
<dbReference type="InterPro" id="IPR036013">
    <property type="entry name" value="Band_7/SPFH_dom_sf"/>
</dbReference>
<dbReference type="PRINTS" id="PR00721">
    <property type="entry name" value="STOMATIN"/>
</dbReference>
<proteinExistence type="inferred from homology"/>
<dbReference type="InterPro" id="IPR001107">
    <property type="entry name" value="Band_7"/>
</dbReference>
<comment type="similarity">
    <text evidence="1">Belongs to the band 7/mec-2 family.</text>
</comment>
<dbReference type="InterPro" id="IPR001972">
    <property type="entry name" value="Stomatin_HflK_fam"/>
</dbReference>
<dbReference type="GO" id="GO:0006508">
    <property type="term" value="P:proteolysis"/>
    <property type="evidence" value="ECO:0007669"/>
    <property type="project" value="UniProtKB-KW"/>
</dbReference>
<dbReference type="Gene3D" id="6.10.250.2090">
    <property type="match status" value="1"/>
</dbReference>
<reference evidence="3 4" key="1">
    <citation type="submission" date="2018-02" db="EMBL/GenBank/DDBJ databases">
        <authorList>
            <person name="Cohen D.B."/>
            <person name="Kent A.D."/>
        </authorList>
    </citation>
    <scope>NUCLEOTIDE SEQUENCE [LARGE SCALE GENOMIC DNA]</scope>
    <source>
        <strain evidence="3 4">CCAP 1448/3</strain>
    </source>
</reference>
<dbReference type="SMART" id="SM00244">
    <property type="entry name" value="PHB"/>
    <property type="match status" value="1"/>
</dbReference>
<dbReference type="CDD" id="cd13438">
    <property type="entry name" value="SPFH_eoslipins_u2"/>
    <property type="match status" value="1"/>
</dbReference>
<gene>
    <name evidence="3" type="ORF">C7B64_16565</name>
</gene>
<comment type="caution">
    <text evidence="3">The sequence shown here is derived from an EMBL/GenBank/DDBJ whole genome shotgun (WGS) entry which is preliminary data.</text>
</comment>
<dbReference type="InterPro" id="IPR043202">
    <property type="entry name" value="Band-7_stomatin-like"/>
</dbReference>